<sequence length="321" mass="35520">MRLCRLALAALLVLAPALVAPARAEGAKDFGTELAVKVVNKSTPELCAERDNVELDFISPQVRHMTVQAVHPAYIGMIKTDRWAPDFSACNMPHGEGALPRKTFYESPTLWLTGLIDPNFWRPTNIPIRVGDHVESGFAYIQLWMLYRERAEEVLVLYPADGNWRIRPLPFGDMRWTAYGSSFQIGPLEVQDSPAGPRPIVAIKDIAFNPATKAFTLDFVRGGSATVTLKLVDQDHIALDVSYSGAMPGDLPFAALRSMYTTETNSDVARVAWREKDGKGWKESPIMSFPGASVTELWAGRHAPSRHNLSAPDMVFSHFAP</sequence>
<dbReference type="Proteomes" id="UP001139104">
    <property type="component" value="Unassembled WGS sequence"/>
</dbReference>
<comment type="caution">
    <text evidence="2">The sequence shown here is derived from an EMBL/GenBank/DDBJ whole genome shotgun (WGS) entry which is preliminary data.</text>
</comment>
<dbReference type="EMBL" id="JAIVFP010000001">
    <property type="protein sequence ID" value="MCI4682655.1"/>
    <property type="molecule type" value="Genomic_DNA"/>
</dbReference>
<evidence type="ECO:0000256" key="1">
    <source>
        <dbReference type="SAM" id="SignalP"/>
    </source>
</evidence>
<keyword evidence="1" id="KW-0732">Signal</keyword>
<reference evidence="2" key="1">
    <citation type="journal article" date="2022" name="ISME J.">
        <title>Identification of active gaseous-alkane degraders at natural gas seeps.</title>
        <authorList>
            <person name="Farhan Ul Haque M."/>
            <person name="Hernandez M."/>
            <person name="Crombie A.T."/>
            <person name="Murrell J.C."/>
        </authorList>
    </citation>
    <scope>NUCLEOTIDE SEQUENCE</scope>
    <source>
        <strain evidence="2">PC2</strain>
    </source>
</reference>
<evidence type="ECO:0000313" key="3">
    <source>
        <dbReference type="Proteomes" id="UP001139104"/>
    </source>
</evidence>
<accession>A0ABS9Z5I3</accession>
<gene>
    <name evidence="2" type="ORF">K2U94_07735</name>
</gene>
<name>A0ABS9Z5I3_9HYPH</name>
<feature type="chain" id="PRO_5046584390" evidence="1">
    <location>
        <begin position="25"/>
        <end position="321"/>
    </location>
</feature>
<proteinExistence type="predicted"/>
<dbReference type="RefSeq" id="WP_243066652.1">
    <property type="nucleotide sequence ID" value="NZ_JAIVFK010000004.1"/>
</dbReference>
<evidence type="ECO:0000313" key="2">
    <source>
        <dbReference type="EMBL" id="MCI4682655.1"/>
    </source>
</evidence>
<organism evidence="2 3">
    <name type="scientific">Candidatus Rhodoblastus alkanivorans</name>
    <dbReference type="NCBI Taxonomy" id="2954117"/>
    <lineage>
        <taxon>Bacteria</taxon>
        <taxon>Pseudomonadati</taxon>
        <taxon>Pseudomonadota</taxon>
        <taxon>Alphaproteobacteria</taxon>
        <taxon>Hyphomicrobiales</taxon>
        <taxon>Rhodoblastaceae</taxon>
        <taxon>Rhodoblastus</taxon>
    </lineage>
</organism>
<protein>
    <submittedName>
        <fullName evidence="2">Uncharacterized protein</fullName>
    </submittedName>
</protein>
<feature type="signal peptide" evidence="1">
    <location>
        <begin position="1"/>
        <end position="24"/>
    </location>
</feature>
<keyword evidence="3" id="KW-1185">Reference proteome</keyword>